<reference evidence="1" key="1">
    <citation type="submission" date="2019-11" db="EMBL/GenBank/DDBJ databases">
        <title>Leishmania tarentolae CDS.</title>
        <authorList>
            <person name="Goto Y."/>
            <person name="Yamagishi J."/>
        </authorList>
    </citation>
    <scope>NUCLEOTIDE SEQUENCE [LARGE SCALE GENOMIC DNA]</scope>
    <source>
        <strain evidence="1">Parrot Tar II</strain>
    </source>
</reference>
<dbReference type="SUPFAM" id="SSF52058">
    <property type="entry name" value="L domain-like"/>
    <property type="match status" value="1"/>
</dbReference>
<keyword evidence="2" id="KW-1185">Reference proteome</keyword>
<dbReference type="VEuPathDB" id="TriTrypDB:LtaPh_9917401"/>
<proteinExistence type="predicted"/>
<gene>
    <name evidence="1" type="ORF">LtaPh_9917401</name>
</gene>
<dbReference type="Proteomes" id="UP000419144">
    <property type="component" value="Unassembled WGS sequence"/>
</dbReference>
<evidence type="ECO:0000313" key="2">
    <source>
        <dbReference type="Proteomes" id="UP000419144"/>
    </source>
</evidence>
<dbReference type="PANTHER" id="PTHR46662">
    <property type="entry name" value="DI-GLUCOSE BINDING PROTEIN WITH LEUCINE-RICH REPEAT DOMAIN-CONTAINING PROTEIN"/>
    <property type="match status" value="1"/>
</dbReference>
<dbReference type="SUPFAM" id="SSF57184">
    <property type="entry name" value="Growth factor receptor domain"/>
    <property type="match status" value="1"/>
</dbReference>
<dbReference type="InterPro" id="IPR032675">
    <property type="entry name" value="LRR_dom_sf"/>
</dbReference>
<organism evidence="1 2">
    <name type="scientific">Leishmania tarentolae</name>
    <name type="common">Sauroleishmania tarentolae</name>
    <dbReference type="NCBI Taxonomy" id="5689"/>
    <lineage>
        <taxon>Eukaryota</taxon>
        <taxon>Discoba</taxon>
        <taxon>Euglenozoa</taxon>
        <taxon>Kinetoplastea</taxon>
        <taxon>Metakinetoplastina</taxon>
        <taxon>Trypanosomatida</taxon>
        <taxon>Trypanosomatidae</taxon>
        <taxon>Leishmaniinae</taxon>
        <taxon>Leishmania</taxon>
        <taxon>lizard Leishmania</taxon>
    </lineage>
</organism>
<name>A0A640KW86_LEITA</name>
<evidence type="ECO:0000313" key="1">
    <source>
        <dbReference type="EMBL" id="GET93990.1"/>
    </source>
</evidence>
<comment type="caution">
    <text evidence="1">The sequence shown here is derived from an EMBL/GenBank/DDBJ whole genome shotgun (WGS) entry which is preliminary data.</text>
</comment>
<protein>
    <recommendedName>
        <fullName evidence="3">Surface antigen-like protein</fullName>
    </recommendedName>
</protein>
<evidence type="ECO:0008006" key="3">
    <source>
        <dbReference type="Google" id="ProtNLM"/>
    </source>
</evidence>
<accession>A0A640KW86</accession>
<dbReference type="PANTHER" id="PTHR46662:SF104">
    <property type="entry name" value="GPI-ANCHORED ADHESIN-LIKE PROTEIN PGA55-RELATED"/>
    <property type="match status" value="1"/>
</dbReference>
<sequence>MCAWCFPGNVRRCGVCSYGYVLTDDWQCMKNSSSMEAKPFLMSEAERWNTLKVLQAFAAAMPSLRWSGGDFCSWSGVRCLDANVSIVVTRLWVTGTLPEMPDDVDYSMVRLDEIHVFGEYSGITGTLPKSWGKLQRVRAINLGYTSISGTLPAAWSSMAAIEQIILSTTQISGTLPEAWSSMRNLRRIYLDECNLHGSLPESWADLPSLEHLSLYNNNFCGCVPEAWLTSTTLLMAVDARHRMGDCARAEACVETTTTTPRPTSNPFCHVPNCLWCFTRDSTRCSVCVYNYRLTRNFQCVKSIL</sequence>
<dbReference type="Pfam" id="PF00560">
    <property type="entry name" value="LRR_1"/>
    <property type="match status" value="2"/>
</dbReference>
<dbReference type="EMBL" id="BLBS01000154">
    <property type="protein sequence ID" value="GET93990.1"/>
    <property type="molecule type" value="Genomic_DNA"/>
</dbReference>
<dbReference type="OrthoDB" id="267892at2759"/>
<dbReference type="InterPro" id="IPR001611">
    <property type="entry name" value="Leu-rich_rpt"/>
</dbReference>
<dbReference type="Gene3D" id="3.80.10.10">
    <property type="entry name" value="Ribonuclease Inhibitor"/>
    <property type="match status" value="1"/>
</dbReference>
<dbReference type="AlphaFoldDB" id="A0A640KW86"/>
<dbReference type="InterPro" id="IPR009030">
    <property type="entry name" value="Growth_fac_rcpt_cys_sf"/>
</dbReference>